<reference evidence="11" key="1">
    <citation type="submission" date="2022-10" db="EMBL/GenBank/DDBJ databases">
        <title>Tapping the CABI collections for fungal endophytes: first genome assemblies for Collariella, Neodidymelliopsis, Ascochyta clinopodiicola, Didymella pomorum, Didymosphaeria variabile, Neocosmospora piperis and Neocucurbitaria cava.</title>
        <authorList>
            <person name="Hill R."/>
        </authorList>
    </citation>
    <scope>NUCLEOTIDE SEQUENCE</scope>
    <source>
        <strain evidence="11">IMI 355091</strain>
    </source>
</reference>
<protein>
    <recommendedName>
        <fullName evidence="10">Endo-chitosanase</fullName>
        <ecNumber evidence="10">3.2.1.132</ecNumber>
    </recommendedName>
</protein>
<evidence type="ECO:0000313" key="11">
    <source>
        <dbReference type="EMBL" id="KAJ4405231.1"/>
    </source>
</evidence>
<comment type="function">
    <text evidence="10">Chitosanase catalyzing the endo-type cleavage of chitosan, the deacylated form of chitin. Chitosanase may be crucial in the degradation of the deacetylated portion of chitin in the fungal cell wall.</text>
</comment>
<evidence type="ECO:0000256" key="4">
    <source>
        <dbReference type="ARBA" id="ARBA00022525"/>
    </source>
</evidence>
<keyword evidence="4" id="KW-0964">Secreted</keyword>
<dbReference type="GO" id="GO:0005576">
    <property type="term" value="C:extracellular region"/>
    <property type="evidence" value="ECO:0007669"/>
    <property type="project" value="UniProtKB-SubCell"/>
</dbReference>
<dbReference type="EMBL" id="JAPEVA010000036">
    <property type="protein sequence ID" value="KAJ4405231.1"/>
    <property type="molecule type" value="Genomic_DNA"/>
</dbReference>
<keyword evidence="8 10" id="KW-0326">Glycosidase</keyword>
<dbReference type="EC" id="3.2.1.132" evidence="10"/>
<accession>A0A9W9D6R8</accession>
<dbReference type="OrthoDB" id="4756206at2759"/>
<evidence type="ECO:0000256" key="9">
    <source>
        <dbReference type="ARBA" id="ARBA00023326"/>
    </source>
</evidence>
<evidence type="ECO:0000256" key="10">
    <source>
        <dbReference type="RuleBase" id="RU361208"/>
    </source>
</evidence>
<dbReference type="GO" id="GO:0016977">
    <property type="term" value="F:chitosanase activity"/>
    <property type="evidence" value="ECO:0007669"/>
    <property type="project" value="UniProtKB-EC"/>
</dbReference>
<evidence type="ECO:0000256" key="6">
    <source>
        <dbReference type="ARBA" id="ARBA00022801"/>
    </source>
</evidence>
<evidence type="ECO:0000313" key="12">
    <source>
        <dbReference type="Proteomes" id="UP001140510"/>
    </source>
</evidence>
<name>A0A9W9D6R8_9PLEO</name>
<evidence type="ECO:0000256" key="5">
    <source>
        <dbReference type="ARBA" id="ARBA00022729"/>
    </source>
</evidence>
<evidence type="ECO:0000256" key="1">
    <source>
        <dbReference type="ARBA" id="ARBA00000405"/>
    </source>
</evidence>
<evidence type="ECO:0000256" key="7">
    <source>
        <dbReference type="ARBA" id="ARBA00023277"/>
    </source>
</evidence>
<dbReference type="GO" id="GO:0000272">
    <property type="term" value="P:polysaccharide catabolic process"/>
    <property type="evidence" value="ECO:0007669"/>
    <property type="project" value="UniProtKB-KW"/>
</dbReference>
<evidence type="ECO:0000256" key="3">
    <source>
        <dbReference type="ARBA" id="ARBA00007799"/>
    </source>
</evidence>
<evidence type="ECO:0000256" key="8">
    <source>
        <dbReference type="ARBA" id="ARBA00023295"/>
    </source>
</evidence>
<dbReference type="Proteomes" id="UP001140510">
    <property type="component" value="Unassembled WGS sequence"/>
</dbReference>
<comment type="similarity">
    <text evidence="3 10">Belongs to the glycosyl hydrolase 75 family.</text>
</comment>
<evidence type="ECO:0000256" key="2">
    <source>
        <dbReference type="ARBA" id="ARBA00004613"/>
    </source>
</evidence>
<organism evidence="11 12">
    <name type="scientific">Didymella pomorum</name>
    <dbReference type="NCBI Taxonomy" id="749634"/>
    <lineage>
        <taxon>Eukaryota</taxon>
        <taxon>Fungi</taxon>
        <taxon>Dikarya</taxon>
        <taxon>Ascomycota</taxon>
        <taxon>Pezizomycotina</taxon>
        <taxon>Dothideomycetes</taxon>
        <taxon>Pleosporomycetidae</taxon>
        <taxon>Pleosporales</taxon>
        <taxon>Pleosporineae</taxon>
        <taxon>Didymellaceae</taxon>
        <taxon>Didymella</taxon>
    </lineage>
</organism>
<comment type="subcellular location">
    <subcellularLocation>
        <location evidence="2 10">Secreted</location>
    </subcellularLocation>
</comment>
<comment type="catalytic activity">
    <reaction evidence="1 10">
        <text>Endohydrolysis of beta-(1-&gt;4)-linkages between D-glucosamine residues in a partly acetylated chitosan.</text>
        <dbReference type="EC" id="3.2.1.132"/>
    </reaction>
</comment>
<sequence length="210" mass="22059">MSFKEAFTALREDRAVTFSYCQDAKTGVLYLHGAGGQLANMDIDCDGQQGGAGDDGRCGSSQDTQSETSFKDTVVGYSAGIKDLNAKVHPYVVFGNDGTVPSFDPKRYGIQPLSVMAVVCGNQLVYGVWGDTNGNDGTPVVGEASISLATACYGKSVNGNAGRDENDVLYVAFPGVDAVPGAKGAKWNSQSYGEFEQSIQALGDKLADRL</sequence>
<gene>
    <name evidence="11" type="ORF">N0V91_005391</name>
</gene>
<dbReference type="PANTHER" id="PTHR42061">
    <property type="entry name" value="ENDO-CHITOSANASE"/>
    <property type="match status" value="1"/>
</dbReference>
<dbReference type="AlphaFoldDB" id="A0A9W9D6R8"/>
<keyword evidence="12" id="KW-1185">Reference proteome</keyword>
<keyword evidence="9 10" id="KW-0624">Polysaccharide degradation</keyword>
<dbReference type="InterPro" id="IPR009939">
    <property type="entry name" value="Chitosanase_fungal"/>
</dbReference>
<keyword evidence="5" id="KW-0732">Signal</keyword>
<keyword evidence="7" id="KW-0119">Carbohydrate metabolism</keyword>
<dbReference type="PANTHER" id="PTHR42061:SF6">
    <property type="entry name" value="ENDO-CHITOSANASE"/>
    <property type="match status" value="1"/>
</dbReference>
<comment type="caution">
    <text evidence="11">The sequence shown here is derived from an EMBL/GenBank/DDBJ whole genome shotgun (WGS) entry which is preliminary data.</text>
</comment>
<proteinExistence type="inferred from homology"/>
<keyword evidence="6 10" id="KW-0378">Hydrolase</keyword>
<dbReference type="Pfam" id="PF07335">
    <property type="entry name" value="Glyco_hydro_75"/>
    <property type="match status" value="1"/>
</dbReference>